<dbReference type="EMBL" id="JARKIE010000015">
    <property type="protein sequence ID" value="KAJ7702196.1"/>
    <property type="molecule type" value="Genomic_DNA"/>
</dbReference>
<feature type="region of interest" description="Disordered" evidence="1">
    <location>
        <begin position="301"/>
        <end position="333"/>
    </location>
</feature>
<keyword evidence="3" id="KW-1185">Reference proteome</keyword>
<evidence type="ECO:0000313" key="3">
    <source>
        <dbReference type="Proteomes" id="UP001221757"/>
    </source>
</evidence>
<organism evidence="2 3">
    <name type="scientific">Mycena rosella</name>
    <name type="common">Pink bonnet</name>
    <name type="synonym">Agaricus rosellus</name>
    <dbReference type="NCBI Taxonomy" id="1033263"/>
    <lineage>
        <taxon>Eukaryota</taxon>
        <taxon>Fungi</taxon>
        <taxon>Dikarya</taxon>
        <taxon>Basidiomycota</taxon>
        <taxon>Agaricomycotina</taxon>
        <taxon>Agaricomycetes</taxon>
        <taxon>Agaricomycetidae</taxon>
        <taxon>Agaricales</taxon>
        <taxon>Marasmiineae</taxon>
        <taxon>Mycenaceae</taxon>
        <taxon>Mycena</taxon>
    </lineage>
</organism>
<name>A0AAD7DXL0_MYCRO</name>
<proteinExistence type="predicted"/>
<gene>
    <name evidence="2" type="ORF">B0H17DRAFT_1194714</name>
</gene>
<evidence type="ECO:0000256" key="1">
    <source>
        <dbReference type="SAM" id="MobiDB-lite"/>
    </source>
</evidence>
<feature type="compositionally biased region" description="Low complexity" evidence="1">
    <location>
        <begin position="315"/>
        <end position="325"/>
    </location>
</feature>
<sequence>MALAHSRTRGNFCLRCPILAPAAIYRGAVPVFPLQRFLPARSHSCSDLYPRHPNCSPRPSSPPMEPMEQLCHDAQTFAEARRILFAARAQTGPDSGFDLGGDRTGLPALCAYLASQNLNNTHKLRDRVVRALSACMPARPKPLTYSSLLQQHQPHISLRAIPWMERVNVLMLQWLDESPDDDQGSDQEQICTVFMYICDVIEAQPIPHFKSFEDYDLNPAALRHLRHVIKTACTSALATRIHNNYHTLTPMHSTFRPQMAPLRALPSRDRSRKPQSPTAPTHPDVSPVPSSLVTLQSIRQTNASSSTAQPPPSSSPLRQPPSVLRPSPPSKRRFHPVFLDQRQWEACDPRLTQLSKTADEYYRVMVKLHGMPFQAQFEGDVYMAAVA</sequence>
<dbReference type="AlphaFoldDB" id="A0AAD7DXL0"/>
<evidence type="ECO:0000313" key="2">
    <source>
        <dbReference type="EMBL" id="KAJ7702196.1"/>
    </source>
</evidence>
<protein>
    <submittedName>
        <fullName evidence="2">Uncharacterized protein</fullName>
    </submittedName>
</protein>
<reference evidence="2" key="1">
    <citation type="submission" date="2023-03" db="EMBL/GenBank/DDBJ databases">
        <title>Massive genome expansion in bonnet fungi (Mycena s.s.) driven by repeated elements and novel gene families across ecological guilds.</title>
        <authorList>
            <consortium name="Lawrence Berkeley National Laboratory"/>
            <person name="Harder C.B."/>
            <person name="Miyauchi S."/>
            <person name="Viragh M."/>
            <person name="Kuo A."/>
            <person name="Thoen E."/>
            <person name="Andreopoulos B."/>
            <person name="Lu D."/>
            <person name="Skrede I."/>
            <person name="Drula E."/>
            <person name="Henrissat B."/>
            <person name="Morin E."/>
            <person name="Kohler A."/>
            <person name="Barry K."/>
            <person name="LaButti K."/>
            <person name="Morin E."/>
            <person name="Salamov A."/>
            <person name="Lipzen A."/>
            <person name="Mereny Z."/>
            <person name="Hegedus B."/>
            <person name="Baldrian P."/>
            <person name="Stursova M."/>
            <person name="Weitz H."/>
            <person name="Taylor A."/>
            <person name="Grigoriev I.V."/>
            <person name="Nagy L.G."/>
            <person name="Martin F."/>
            <person name="Kauserud H."/>
        </authorList>
    </citation>
    <scope>NUCLEOTIDE SEQUENCE</scope>
    <source>
        <strain evidence="2">CBHHK067</strain>
    </source>
</reference>
<dbReference type="Proteomes" id="UP001221757">
    <property type="component" value="Unassembled WGS sequence"/>
</dbReference>
<accession>A0AAD7DXL0</accession>
<comment type="caution">
    <text evidence="2">The sequence shown here is derived from an EMBL/GenBank/DDBJ whole genome shotgun (WGS) entry which is preliminary data.</text>
</comment>
<feature type="region of interest" description="Disordered" evidence="1">
    <location>
        <begin position="266"/>
        <end position="289"/>
    </location>
</feature>